<dbReference type="EMBL" id="BMAW01117928">
    <property type="protein sequence ID" value="GFT77450.1"/>
    <property type="molecule type" value="Genomic_DNA"/>
</dbReference>
<dbReference type="Gene3D" id="3.10.110.10">
    <property type="entry name" value="Ubiquitin Conjugating Enzyme"/>
    <property type="match status" value="1"/>
</dbReference>
<dbReference type="PROSITE" id="PS50127">
    <property type="entry name" value="UBC_2"/>
    <property type="match status" value="1"/>
</dbReference>
<dbReference type="InterPro" id="IPR050113">
    <property type="entry name" value="Ub_conjugating_enzyme"/>
</dbReference>
<dbReference type="AlphaFoldDB" id="A0A8X6U4G0"/>
<evidence type="ECO:0000313" key="6">
    <source>
        <dbReference type="Proteomes" id="UP000887013"/>
    </source>
</evidence>
<dbReference type="SMART" id="SM00212">
    <property type="entry name" value="UBCc"/>
    <property type="match status" value="1"/>
</dbReference>
<dbReference type="EMBL" id="BMAW01032164">
    <property type="protein sequence ID" value="GFU24331.1"/>
    <property type="molecule type" value="Genomic_DNA"/>
</dbReference>
<sequence>MALFKLLNQYRHIEKELKKYLWLANRDIHVQQDPTNPRHFDVTIIGPKASPYEGTPFQVEVYLPEQYPLIPPIVRFVSNISHPNIDDFGYIQNSFLGSRWIPSFGIHTTLLIIQELLKNPKGAFSNKCQKSLVGESSKSDKLEDACLNLFKMSL</sequence>
<evidence type="ECO:0000259" key="1">
    <source>
        <dbReference type="PROSITE" id="PS50127"/>
    </source>
</evidence>
<evidence type="ECO:0000313" key="4">
    <source>
        <dbReference type="EMBL" id="GFU08711.1"/>
    </source>
</evidence>
<dbReference type="InterPro" id="IPR000608">
    <property type="entry name" value="UBC"/>
</dbReference>
<dbReference type="EMBL" id="BMAW01124614">
    <property type="protein sequence ID" value="GFU08711.1"/>
    <property type="molecule type" value="Genomic_DNA"/>
</dbReference>
<organism evidence="3 6">
    <name type="scientific">Nephila pilipes</name>
    <name type="common">Giant wood spider</name>
    <name type="synonym">Nephila maculata</name>
    <dbReference type="NCBI Taxonomy" id="299642"/>
    <lineage>
        <taxon>Eukaryota</taxon>
        <taxon>Metazoa</taxon>
        <taxon>Ecdysozoa</taxon>
        <taxon>Arthropoda</taxon>
        <taxon>Chelicerata</taxon>
        <taxon>Arachnida</taxon>
        <taxon>Araneae</taxon>
        <taxon>Araneomorphae</taxon>
        <taxon>Entelegynae</taxon>
        <taxon>Araneoidea</taxon>
        <taxon>Nephilidae</taxon>
        <taxon>Nephila</taxon>
    </lineage>
</organism>
<dbReference type="SUPFAM" id="SSF54495">
    <property type="entry name" value="UBC-like"/>
    <property type="match status" value="1"/>
</dbReference>
<keyword evidence="6" id="KW-1185">Reference proteome</keyword>
<dbReference type="Pfam" id="PF00179">
    <property type="entry name" value="UQ_con"/>
    <property type="match status" value="1"/>
</dbReference>
<dbReference type="InterPro" id="IPR016135">
    <property type="entry name" value="UBQ-conjugating_enzyme/RWD"/>
</dbReference>
<comment type="caution">
    <text evidence="3">The sequence shown here is derived from an EMBL/GenBank/DDBJ whole genome shotgun (WGS) entry which is preliminary data.</text>
</comment>
<gene>
    <name evidence="3" type="primary">Ube2n</name>
    <name evidence="5" type="ORF">NPIL_324871</name>
    <name evidence="3" type="ORF">NPIL_349051</name>
    <name evidence="2" type="ORF">NPIL_479161</name>
    <name evidence="4" type="ORF">NPIL_492211</name>
</gene>
<evidence type="ECO:0000313" key="5">
    <source>
        <dbReference type="EMBL" id="GFU24331.1"/>
    </source>
</evidence>
<protein>
    <submittedName>
        <fullName evidence="3">Ubiquitin-conjugating enzyme E2 N</fullName>
    </submittedName>
</protein>
<dbReference type="EMBL" id="BMAW01007261">
    <property type="protein sequence ID" value="GFT03038.1"/>
    <property type="molecule type" value="Genomic_DNA"/>
</dbReference>
<evidence type="ECO:0000313" key="3">
    <source>
        <dbReference type="EMBL" id="GFT77450.1"/>
    </source>
</evidence>
<feature type="domain" description="UBC core" evidence="1">
    <location>
        <begin position="1"/>
        <end position="154"/>
    </location>
</feature>
<name>A0A8X6U4G0_NEPPI</name>
<dbReference type="Proteomes" id="UP000887013">
    <property type="component" value="Unassembled WGS sequence"/>
</dbReference>
<evidence type="ECO:0000313" key="2">
    <source>
        <dbReference type="EMBL" id="GFT03038.1"/>
    </source>
</evidence>
<dbReference type="OrthoDB" id="6425131at2759"/>
<dbReference type="PANTHER" id="PTHR24067">
    <property type="entry name" value="UBIQUITIN-CONJUGATING ENZYME E2"/>
    <property type="match status" value="1"/>
</dbReference>
<proteinExistence type="predicted"/>
<accession>A0A8X6U4G0</accession>
<reference evidence="3" key="1">
    <citation type="submission" date="2020-08" db="EMBL/GenBank/DDBJ databases">
        <title>Multicomponent nature underlies the extraordinary mechanical properties of spider dragline silk.</title>
        <authorList>
            <person name="Kono N."/>
            <person name="Nakamura H."/>
            <person name="Mori M."/>
            <person name="Yoshida Y."/>
            <person name="Ohtoshi R."/>
            <person name="Malay A.D."/>
            <person name="Moran D.A.P."/>
            <person name="Tomita M."/>
            <person name="Numata K."/>
            <person name="Arakawa K."/>
        </authorList>
    </citation>
    <scope>NUCLEOTIDE SEQUENCE</scope>
</reference>